<name>A0A8J3T7L0_9ACTN</name>
<protein>
    <submittedName>
        <fullName evidence="2">Uncharacterized protein</fullName>
    </submittedName>
</protein>
<keyword evidence="3" id="KW-1185">Reference proteome</keyword>
<keyword evidence="1" id="KW-0732">Signal</keyword>
<dbReference type="Proteomes" id="UP000634476">
    <property type="component" value="Unassembled WGS sequence"/>
</dbReference>
<feature type="chain" id="PRO_5039040734" evidence="1">
    <location>
        <begin position="31"/>
        <end position="55"/>
    </location>
</feature>
<proteinExistence type="predicted"/>
<comment type="caution">
    <text evidence="2">The sequence shown here is derived from an EMBL/GenBank/DDBJ whole genome shotgun (WGS) entry which is preliminary data.</text>
</comment>
<organism evidence="2 3">
    <name type="scientific">Planobispora takensis</name>
    <dbReference type="NCBI Taxonomy" id="1367882"/>
    <lineage>
        <taxon>Bacteria</taxon>
        <taxon>Bacillati</taxon>
        <taxon>Actinomycetota</taxon>
        <taxon>Actinomycetes</taxon>
        <taxon>Streptosporangiales</taxon>
        <taxon>Streptosporangiaceae</taxon>
        <taxon>Planobispora</taxon>
    </lineage>
</organism>
<sequence>MIVGNRTAHRQVAAAVQLALLALMTDAGYAATGEPATGEVLITGAGHAGQAAAGR</sequence>
<feature type="signal peptide" evidence="1">
    <location>
        <begin position="1"/>
        <end position="30"/>
    </location>
</feature>
<evidence type="ECO:0000313" key="3">
    <source>
        <dbReference type="Proteomes" id="UP000634476"/>
    </source>
</evidence>
<evidence type="ECO:0000313" key="2">
    <source>
        <dbReference type="EMBL" id="GII05730.1"/>
    </source>
</evidence>
<reference evidence="2" key="1">
    <citation type="submission" date="2021-01" db="EMBL/GenBank/DDBJ databases">
        <title>Whole genome shotgun sequence of Planobispora takensis NBRC 109077.</title>
        <authorList>
            <person name="Komaki H."/>
            <person name="Tamura T."/>
        </authorList>
    </citation>
    <scope>NUCLEOTIDE SEQUENCE</scope>
    <source>
        <strain evidence="2">NBRC 109077</strain>
    </source>
</reference>
<evidence type="ECO:0000256" key="1">
    <source>
        <dbReference type="SAM" id="SignalP"/>
    </source>
</evidence>
<dbReference type="AlphaFoldDB" id="A0A8J3T7L0"/>
<gene>
    <name evidence="2" type="ORF">Pta02_77380</name>
</gene>
<accession>A0A8J3T7L0</accession>
<dbReference type="EMBL" id="BOOK01000077">
    <property type="protein sequence ID" value="GII05730.1"/>
    <property type="molecule type" value="Genomic_DNA"/>
</dbReference>